<name>A0A6P8TZB4_GYMAC</name>
<dbReference type="InterPro" id="IPR014768">
    <property type="entry name" value="GBD/FH3_dom"/>
</dbReference>
<dbReference type="InterPro" id="IPR042201">
    <property type="entry name" value="FH2_Formin_sf"/>
</dbReference>
<evidence type="ECO:0000256" key="2">
    <source>
        <dbReference type="ARBA" id="ARBA00023054"/>
    </source>
</evidence>
<feature type="region of interest" description="Disordered" evidence="4">
    <location>
        <begin position="1"/>
        <end position="29"/>
    </location>
</feature>
<dbReference type="Pfam" id="PF02181">
    <property type="entry name" value="FH2"/>
    <property type="match status" value="1"/>
</dbReference>
<feature type="compositionally biased region" description="Basic and acidic residues" evidence="4">
    <location>
        <begin position="1072"/>
        <end position="1081"/>
    </location>
</feature>
<dbReference type="Gene3D" id="1.20.58.2220">
    <property type="entry name" value="Formin, FH2 domain"/>
    <property type="match status" value="1"/>
</dbReference>
<feature type="compositionally biased region" description="Basic and acidic residues" evidence="4">
    <location>
        <begin position="1107"/>
        <end position="1119"/>
    </location>
</feature>
<evidence type="ECO:0000256" key="4">
    <source>
        <dbReference type="SAM" id="MobiDB-lite"/>
    </source>
</evidence>
<organism evidence="8 9">
    <name type="scientific">Gymnodraco acuticeps</name>
    <name type="common">Antarctic dragonfish</name>
    <dbReference type="NCBI Taxonomy" id="8218"/>
    <lineage>
        <taxon>Eukaryota</taxon>
        <taxon>Metazoa</taxon>
        <taxon>Chordata</taxon>
        <taxon>Craniata</taxon>
        <taxon>Vertebrata</taxon>
        <taxon>Euteleostomi</taxon>
        <taxon>Actinopterygii</taxon>
        <taxon>Neopterygii</taxon>
        <taxon>Teleostei</taxon>
        <taxon>Neoteleostei</taxon>
        <taxon>Acanthomorphata</taxon>
        <taxon>Eupercaria</taxon>
        <taxon>Perciformes</taxon>
        <taxon>Notothenioidei</taxon>
        <taxon>Bathydraconidae</taxon>
        <taxon>Gymnodraco</taxon>
    </lineage>
</organism>
<dbReference type="FunFam" id="1.10.238.150:FF:000002">
    <property type="entry name" value="protein diaphanous homolog 2 isoform X2"/>
    <property type="match status" value="1"/>
</dbReference>
<feature type="region of interest" description="Disordered" evidence="4">
    <location>
        <begin position="553"/>
        <end position="646"/>
    </location>
</feature>
<dbReference type="GO" id="GO:0031267">
    <property type="term" value="F:small GTPase binding"/>
    <property type="evidence" value="ECO:0007669"/>
    <property type="project" value="InterPro"/>
</dbReference>
<dbReference type="GeneID" id="117541060"/>
<dbReference type="PANTHER" id="PTHR45691">
    <property type="entry name" value="PROTEIN DIAPHANOUS"/>
    <property type="match status" value="1"/>
</dbReference>
<gene>
    <name evidence="9" type="primary">diaph2</name>
</gene>
<dbReference type="Pfam" id="PF06367">
    <property type="entry name" value="Drf_FH3"/>
    <property type="match status" value="1"/>
</dbReference>
<evidence type="ECO:0000256" key="3">
    <source>
        <dbReference type="SAM" id="Coils"/>
    </source>
</evidence>
<evidence type="ECO:0000313" key="8">
    <source>
        <dbReference type="Proteomes" id="UP000515161"/>
    </source>
</evidence>
<dbReference type="InterPro" id="IPR016024">
    <property type="entry name" value="ARM-type_fold"/>
</dbReference>
<reference evidence="9" key="1">
    <citation type="submission" date="2025-08" db="UniProtKB">
        <authorList>
            <consortium name="RefSeq"/>
        </authorList>
    </citation>
    <scope>IDENTIFICATION</scope>
</reference>
<dbReference type="SMART" id="SM00498">
    <property type="entry name" value="FH2"/>
    <property type="match status" value="1"/>
</dbReference>
<dbReference type="FunFam" id="1.25.10.10:FF:000033">
    <property type="entry name" value="Diaphanous related formin 2"/>
    <property type="match status" value="1"/>
</dbReference>
<dbReference type="AlphaFoldDB" id="A0A6P8TZB4"/>
<keyword evidence="2 3" id="KW-0175">Coiled coil</keyword>
<proteinExistence type="inferred from homology"/>
<evidence type="ECO:0000259" key="5">
    <source>
        <dbReference type="PROSITE" id="PS51231"/>
    </source>
</evidence>
<dbReference type="InterPro" id="IPR010472">
    <property type="entry name" value="FH3_dom"/>
</dbReference>
<dbReference type="GO" id="GO:0003779">
    <property type="term" value="F:actin binding"/>
    <property type="evidence" value="ECO:0007669"/>
    <property type="project" value="InterPro"/>
</dbReference>
<protein>
    <submittedName>
        <fullName evidence="9">Protein diaphanous homolog 2 isoform X6</fullName>
    </submittedName>
</protein>
<dbReference type="PROSITE" id="PS51232">
    <property type="entry name" value="GBD_FH3"/>
    <property type="match status" value="1"/>
</dbReference>
<dbReference type="SUPFAM" id="SSF101447">
    <property type="entry name" value="Formin homology 2 domain (FH2 domain)"/>
    <property type="match status" value="1"/>
</dbReference>
<feature type="compositionally biased region" description="Basic and acidic residues" evidence="4">
    <location>
        <begin position="1054"/>
        <end position="1065"/>
    </location>
</feature>
<dbReference type="InterPro" id="IPR011989">
    <property type="entry name" value="ARM-like"/>
</dbReference>
<dbReference type="InterPro" id="IPR044933">
    <property type="entry name" value="DIA_GBD_sf"/>
</dbReference>
<feature type="compositionally biased region" description="Basic and acidic residues" evidence="4">
    <location>
        <begin position="9"/>
        <end position="25"/>
    </location>
</feature>
<feature type="compositionally biased region" description="Basic residues" evidence="4">
    <location>
        <begin position="1120"/>
        <end position="1130"/>
    </location>
</feature>
<dbReference type="Gene3D" id="1.20.58.630">
    <property type="match status" value="1"/>
</dbReference>
<dbReference type="GO" id="GO:0030041">
    <property type="term" value="P:actin filament polymerization"/>
    <property type="evidence" value="ECO:0007669"/>
    <property type="project" value="TreeGrafter"/>
</dbReference>
<dbReference type="InterPro" id="IPR014767">
    <property type="entry name" value="DAD_dom"/>
</dbReference>
<dbReference type="SMART" id="SM01139">
    <property type="entry name" value="Drf_FH3"/>
    <property type="match status" value="1"/>
</dbReference>
<feature type="compositionally biased region" description="Pro residues" evidence="4">
    <location>
        <begin position="559"/>
        <end position="646"/>
    </location>
</feature>
<keyword evidence="8" id="KW-1185">Reference proteome</keyword>
<evidence type="ECO:0000259" key="7">
    <source>
        <dbReference type="PROSITE" id="PS51444"/>
    </source>
</evidence>
<dbReference type="GO" id="GO:0005884">
    <property type="term" value="C:actin filament"/>
    <property type="evidence" value="ECO:0007669"/>
    <property type="project" value="TreeGrafter"/>
</dbReference>
<feature type="domain" description="DAD" evidence="5">
    <location>
        <begin position="1081"/>
        <end position="1111"/>
    </location>
</feature>
<dbReference type="Gene3D" id="6.10.30.30">
    <property type="match status" value="1"/>
</dbReference>
<dbReference type="SMART" id="SM01140">
    <property type="entry name" value="Drf_GBD"/>
    <property type="match status" value="1"/>
</dbReference>
<feature type="domain" description="FH2" evidence="7">
    <location>
        <begin position="658"/>
        <end position="1058"/>
    </location>
</feature>
<dbReference type="Gene3D" id="1.25.10.10">
    <property type="entry name" value="Leucine-rich Repeat Variant"/>
    <property type="match status" value="1"/>
</dbReference>
<dbReference type="InterPro" id="IPR051412">
    <property type="entry name" value="Formin_Homology_Diaphanous_sf"/>
</dbReference>
<evidence type="ECO:0000256" key="1">
    <source>
        <dbReference type="ARBA" id="ARBA00008214"/>
    </source>
</evidence>
<feature type="coiled-coil region" evidence="3">
    <location>
        <begin position="198"/>
        <end position="225"/>
    </location>
</feature>
<feature type="region of interest" description="Disordered" evidence="4">
    <location>
        <begin position="1054"/>
        <end position="1130"/>
    </location>
</feature>
<dbReference type="PROSITE" id="PS51231">
    <property type="entry name" value="DAD"/>
    <property type="match status" value="1"/>
</dbReference>
<dbReference type="PANTHER" id="PTHR45691:SF3">
    <property type="entry name" value="PROTEIN DIAPHANOUS HOMOLOG 2"/>
    <property type="match status" value="1"/>
</dbReference>
<dbReference type="Gene3D" id="1.10.20.40">
    <property type="entry name" value="Formin, diaphanous GTPase-binding domain"/>
    <property type="match status" value="1"/>
</dbReference>
<dbReference type="InterPro" id="IPR010473">
    <property type="entry name" value="GTPase-bd"/>
</dbReference>
<dbReference type="Gene3D" id="1.10.238.150">
    <property type="entry name" value="Formin, FH3 diaphanous domain"/>
    <property type="match status" value="1"/>
</dbReference>
<dbReference type="RefSeq" id="XP_034064015.1">
    <property type="nucleotide sequence ID" value="XM_034208124.1"/>
</dbReference>
<dbReference type="SUPFAM" id="SSF48371">
    <property type="entry name" value="ARM repeat"/>
    <property type="match status" value="1"/>
</dbReference>
<dbReference type="InterPro" id="IPR015425">
    <property type="entry name" value="FH2_Formin"/>
</dbReference>
<accession>A0A6P8TZB4</accession>
<dbReference type="CTD" id="1730"/>
<evidence type="ECO:0000313" key="9">
    <source>
        <dbReference type="RefSeq" id="XP_034064015.1"/>
    </source>
</evidence>
<feature type="coiled-coil region" evidence="3">
    <location>
        <begin position="504"/>
        <end position="545"/>
    </location>
</feature>
<dbReference type="Proteomes" id="UP000515161">
    <property type="component" value="Unplaced"/>
</dbReference>
<feature type="domain" description="GBD/FH3" evidence="6">
    <location>
        <begin position="86"/>
        <end position="457"/>
    </location>
</feature>
<sequence length="1130" mass="128523">MDQASGGEDPNKPSKKKSNEDEGKNKKLNIHIKTLADDMRDRITSFRKTGNKKEKPLIQHSTQHSTDPLFTQVEMPVPQPLFDDRSMNLSEKEINDLFEKMMEDMNLNEERKAPLRGKELSTRREMVVQYISATAKSITGSKVPGGLRNSRHESTLSSQEYVHELRSGITEEKLLNCLESLRVSLTSNPVSWVNNFGHEGLGLLLEALEKLLDKKQQENIDKRNQHKLIQCLKAFMNNKYGLQRILGDERSLLLLARAIDPKQTSMMTETVKILSAFCIIGEENILDKILAAMTIAAERNNKERFASIVEGLENHEAQQLQVACMQLINALVTSPDDLDFRIHLRNEFLRCGLKKILPELKETEELDIQLKVFNENKEEDSIELSHRLDDIRTEMDDMNEVYHLLSNMVKDTGSETYFLSILQHLLLIRNDYYIRPQYYKVIEECVSQVVLHRSGMDPDFGYSKRLDVDFTHLIDQCVDKAKVEESEQNAAEYSKKFDEEFSARQEAQAESQKKEEKIKELEGKIQALESQLTIEKDKLTEAQRLISESEAKIAAGPTAPGPPPPPPLPGGGAAPPPPPPPPPPPLPGGCFPPPPPPPPLPGHAGIPPPPPPPGGGPPPPPPPPGCGPPPPPPFFGGPGGPPPPPSLPVIKLPYGLEAKKTYKPETVMKRVNWTKIVPQEMAENCFWIKVKEERFENPDLFAQLSQCFSSQSKVKKDVKDETDDRMQHFKKKAKELRILDAKTAQNLSIFLGSFRLPYEEIRDIVLEVDEERLSESLIQNLIKNLPEQKELNALAELKGEYEELVESEQFGIVMSSLKLLRPRLNGIIFKLTFEEQVNNIRPDIMNVTFACEEVKKSEGLSNLLELVLLVGNYMNAGSRNAQTFGFNVNFLCKLRDTKSISQNTTLLHFLVEKCEEAHQEILRFPDELEHVESASKVSAEILKSSLTTMESHIQRLENDIENFPKTDDKQDKFVEKMLGFSKHSREQYEKLSTMHKNMQKLYENIGSFLAFDPHSVSVEDFFGQLANFRLLFLEAMKENHKKKEMEEKIKRAKLAKEKAEREKQERQHKKKQLIDMNKEGDETGVMDSLMEALQSGAAFRDRRKKTPRNDNRRAVLERSRSRHNANHPAR</sequence>
<comment type="similarity">
    <text evidence="1">Belongs to the formin homology family. Diaphanous subfamily.</text>
</comment>
<dbReference type="PROSITE" id="PS51444">
    <property type="entry name" value="FH2"/>
    <property type="match status" value="1"/>
</dbReference>
<dbReference type="Pfam" id="PF06371">
    <property type="entry name" value="Drf_GBD"/>
    <property type="match status" value="1"/>
</dbReference>
<evidence type="ECO:0000259" key="6">
    <source>
        <dbReference type="PROSITE" id="PS51232"/>
    </source>
</evidence>